<protein>
    <submittedName>
        <fullName evidence="1">Uncharacterized protein</fullName>
    </submittedName>
</protein>
<dbReference type="EMBL" id="CM042889">
    <property type="protein sequence ID" value="KAI4320666.1"/>
    <property type="molecule type" value="Genomic_DNA"/>
</dbReference>
<proteinExistence type="predicted"/>
<name>A0ACB9MAS8_9MYRT</name>
<sequence>MLFSRVMVRSHWKKYLWIGVLLYAMIWALFGIHHKTEIGNFKGEIFTSEAAIQVLNQLQSNLSACMAVKGKGLRTTVIDHCLLKVSHISHGFKDNEFDICKTILLWEQFRNLTTVLTREYLDAQLNRWGKVAAERISRLGYKKCYPVAHCEEYLDMILPSRSPFVPRQYRTCAVVGNSMELLKSNFGKEIDQHTTVIRINDAPVNETYSSFVGLKRDFRIVDGRTARNMIAILNGSDDEVLIMHSSTHGDFNPMIKAIRNPVFLFLGIVPGNNAKGTMLKAVEFATSVCEIVDVYGYSFDPSNTKGFPYFSSLRRLRTNPREQIYYRLLDCLGVIRMNTPDMRKSNNTSFNWRTSKALNRFQREDPTFRVGLDPESGQMIISGMGELHLDIYVERICREYKRNSDAACSV</sequence>
<dbReference type="Proteomes" id="UP001057402">
    <property type="component" value="Chromosome 10"/>
</dbReference>
<gene>
    <name evidence="1" type="ORF">MLD38_034121</name>
</gene>
<accession>A0ACB9MAS8</accession>
<organism evidence="1 2">
    <name type="scientific">Melastoma candidum</name>
    <dbReference type="NCBI Taxonomy" id="119954"/>
    <lineage>
        <taxon>Eukaryota</taxon>
        <taxon>Viridiplantae</taxon>
        <taxon>Streptophyta</taxon>
        <taxon>Embryophyta</taxon>
        <taxon>Tracheophyta</taxon>
        <taxon>Spermatophyta</taxon>
        <taxon>Magnoliopsida</taxon>
        <taxon>eudicotyledons</taxon>
        <taxon>Gunneridae</taxon>
        <taxon>Pentapetalae</taxon>
        <taxon>rosids</taxon>
        <taxon>malvids</taxon>
        <taxon>Myrtales</taxon>
        <taxon>Melastomataceae</taxon>
        <taxon>Melastomatoideae</taxon>
        <taxon>Melastomateae</taxon>
        <taxon>Melastoma</taxon>
    </lineage>
</organism>
<keyword evidence="2" id="KW-1185">Reference proteome</keyword>
<reference evidence="2" key="1">
    <citation type="journal article" date="2023" name="Front. Plant Sci.">
        <title>Chromosomal-level genome assembly of Melastoma candidum provides insights into trichome evolution.</title>
        <authorList>
            <person name="Zhong Y."/>
            <person name="Wu W."/>
            <person name="Sun C."/>
            <person name="Zou P."/>
            <person name="Liu Y."/>
            <person name="Dai S."/>
            <person name="Zhou R."/>
        </authorList>
    </citation>
    <scope>NUCLEOTIDE SEQUENCE [LARGE SCALE GENOMIC DNA]</scope>
</reference>
<evidence type="ECO:0000313" key="2">
    <source>
        <dbReference type="Proteomes" id="UP001057402"/>
    </source>
</evidence>
<evidence type="ECO:0000313" key="1">
    <source>
        <dbReference type="EMBL" id="KAI4320666.1"/>
    </source>
</evidence>
<comment type="caution">
    <text evidence="1">The sequence shown here is derived from an EMBL/GenBank/DDBJ whole genome shotgun (WGS) entry which is preliminary data.</text>
</comment>